<dbReference type="SMART" id="SM00283">
    <property type="entry name" value="MA"/>
    <property type="match status" value="1"/>
</dbReference>
<dbReference type="RefSeq" id="WP_135545809.1">
    <property type="nucleotide sequence ID" value="NZ_SPQQ01000002.1"/>
</dbReference>
<feature type="coiled-coil region" evidence="10">
    <location>
        <begin position="418"/>
        <end position="445"/>
    </location>
</feature>
<dbReference type="PROSITE" id="PS50885">
    <property type="entry name" value="HAMP"/>
    <property type="match status" value="1"/>
</dbReference>
<reference evidence="14 15" key="1">
    <citation type="submission" date="2019-03" db="EMBL/GenBank/DDBJ databases">
        <title>Draft Genome Sequence of Desulfosporosinus fructosivorans Strain 63.6F, Isolated from Marine Sediment in the Baltic Sea.</title>
        <authorList>
            <person name="Hausmann B."/>
            <person name="Vandieken V."/>
            <person name="Pjevac P."/>
            <person name="Schreck K."/>
            <person name="Herbold C.W."/>
            <person name="Loy A."/>
        </authorList>
    </citation>
    <scope>NUCLEOTIDE SEQUENCE [LARGE SCALE GENOMIC DNA]</scope>
    <source>
        <strain evidence="14 15">63.6F</strain>
    </source>
</reference>
<dbReference type="InterPro" id="IPR003660">
    <property type="entry name" value="HAMP_dom"/>
</dbReference>
<evidence type="ECO:0000256" key="2">
    <source>
        <dbReference type="ARBA" id="ARBA00022475"/>
    </source>
</evidence>
<dbReference type="PROSITE" id="PS50111">
    <property type="entry name" value="CHEMOTAXIS_TRANSDUC_2"/>
    <property type="match status" value="1"/>
</dbReference>
<evidence type="ECO:0000256" key="6">
    <source>
        <dbReference type="ARBA" id="ARBA00023136"/>
    </source>
</evidence>
<name>A0A4Z0RA27_9FIRM</name>
<dbReference type="Pfam" id="PF00015">
    <property type="entry name" value="MCPsignal"/>
    <property type="match status" value="1"/>
</dbReference>
<evidence type="ECO:0000313" key="15">
    <source>
        <dbReference type="Proteomes" id="UP000298460"/>
    </source>
</evidence>
<comment type="caution">
    <text evidence="14">The sequence shown here is derived from an EMBL/GenBank/DDBJ whole genome shotgun (WGS) entry which is preliminary data.</text>
</comment>
<keyword evidence="10" id="KW-0175">Coiled coil</keyword>
<dbReference type="Gene3D" id="3.30.450.20">
    <property type="entry name" value="PAS domain"/>
    <property type="match status" value="2"/>
</dbReference>
<gene>
    <name evidence="14" type="ORF">E4K67_07720</name>
</gene>
<evidence type="ECO:0000313" key="14">
    <source>
        <dbReference type="EMBL" id="TGE39314.1"/>
    </source>
</evidence>
<evidence type="ECO:0000256" key="9">
    <source>
        <dbReference type="PROSITE-ProRule" id="PRU00284"/>
    </source>
</evidence>
<dbReference type="SUPFAM" id="SSF58104">
    <property type="entry name" value="Methyl-accepting chemotaxis protein (MCP) signaling domain"/>
    <property type="match status" value="1"/>
</dbReference>
<dbReference type="CDD" id="cd18773">
    <property type="entry name" value="PDC1_HK_sensor"/>
    <property type="match status" value="1"/>
</dbReference>
<keyword evidence="5 11" id="KW-1133">Transmembrane helix</keyword>
<dbReference type="EMBL" id="SPQQ01000002">
    <property type="protein sequence ID" value="TGE39314.1"/>
    <property type="molecule type" value="Genomic_DNA"/>
</dbReference>
<keyword evidence="2" id="KW-1003">Cell membrane</keyword>
<evidence type="ECO:0000256" key="5">
    <source>
        <dbReference type="ARBA" id="ARBA00022989"/>
    </source>
</evidence>
<keyword evidence="6 11" id="KW-0472">Membrane</keyword>
<proteinExistence type="inferred from homology"/>
<evidence type="ECO:0000256" key="8">
    <source>
        <dbReference type="ARBA" id="ARBA00029447"/>
    </source>
</evidence>
<evidence type="ECO:0000256" key="3">
    <source>
        <dbReference type="ARBA" id="ARBA00022500"/>
    </source>
</evidence>
<dbReference type="GO" id="GO:0007165">
    <property type="term" value="P:signal transduction"/>
    <property type="evidence" value="ECO:0007669"/>
    <property type="project" value="UniProtKB-KW"/>
</dbReference>
<dbReference type="CDD" id="cd12912">
    <property type="entry name" value="PDC2_MCP_like"/>
    <property type="match status" value="1"/>
</dbReference>
<dbReference type="GO" id="GO:0006935">
    <property type="term" value="P:chemotaxis"/>
    <property type="evidence" value="ECO:0007669"/>
    <property type="project" value="UniProtKB-KW"/>
</dbReference>
<dbReference type="PANTHER" id="PTHR32089">
    <property type="entry name" value="METHYL-ACCEPTING CHEMOTAXIS PROTEIN MCPB"/>
    <property type="match status" value="1"/>
</dbReference>
<dbReference type="Pfam" id="PF02743">
    <property type="entry name" value="dCache_1"/>
    <property type="match status" value="1"/>
</dbReference>
<dbReference type="OrthoDB" id="597657at2"/>
<feature type="transmembrane region" description="Helical" evidence="11">
    <location>
        <begin position="301"/>
        <end position="321"/>
    </location>
</feature>
<evidence type="ECO:0000256" key="4">
    <source>
        <dbReference type="ARBA" id="ARBA00022692"/>
    </source>
</evidence>
<evidence type="ECO:0000256" key="1">
    <source>
        <dbReference type="ARBA" id="ARBA00004651"/>
    </source>
</evidence>
<keyword evidence="4 11" id="KW-0812">Transmembrane</keyword>
<evidence type="ECO:0000259" key="12">
    <source>
        <dbReference type="PROSITE" id="PS50111"/>
    </source>
</evidence>
<dbReference type="PANTHER" id="PTHR32089:SF112">
    <property type="entry name" value="LYSOZYME-LIKE PROTEIN-RELATED"/>
    <property type="match status" value="1"/>
</dbReference>
<dbReference type="Proteomes" id="UP000298460">
    <property type="component" value="Unassembled WGS sequence"/>
</dbReference>
<comment type="subcellular location">
    <subcellularLocation>
        <location evidence="1">Cell membrane</location>
        <topology evidence="1">Multi-pass membrane protein</topology>
    </subcellularLocation>
</comment>
<feature type="domain" description="Methyl-accepting transducer" evidence="12">
    <location>
        <begin position="396"/>
        <end position="654"/>
    </location>
</feature>
<keyword evidence="3" id="KW-0145">Chemotaxis</keyword>
<evidence type="ECO:0000256" key="11">
    <source>
        <dbReference type="SAM" id="Phobius"/>
    </source>
</evidence>
<dbReference type="InterPro" id="IPR033479">
    <property type="entry name" value="dCache_1"/>
</dbReference>
<keyword evidence="7 9" id="KW-0807">Transducer</keyword>
<feature type="domain" description="HAMP" evidence="13">
    <location>
        <begin position="322"/>
        <end position="377"/>
    </location>
</feature>
<comment type="similarity">
    <text evidence="8">Belongs to the methyl-accepting chemotaxis (MCP) protein family.</text>
</comment>
<evidence type="ECO:0000256" key="10">
    <source>
        <dbReference type="SAM" id="Coils"/>
    </source>
</evidence>
<evidence type="ECO:0000256" key="7">
    <source>
        <dbReference type="ARBA" id="ARBA00023224"/>
    </source>
</evidence>
<organism evidence="14 15">
    <name type="scientific">Desulfosporosinus fructosivorans</name>
    <dbReference type="NCBI Taxonomy" id="2018669"/>
    <lineage>
        <taxon>Bacteria</taxon>
        <taxon>Bacillati</taxon>
        <taxon>Bacillota</taxon>
        <taxon>Clostridia</taxon>
        <taxon>Eubacteriales</taxon>
        <taxon>Desulfitobacteriaceae</taxon>
        <taxon>Desulfosporosinus</taxon>
    </lineage>
</organism>
<dbReference type="Gene3D" id="1.10.287.950">
    <property type="entry name" value="Methyl-accepting chemotaxis protein"/>
    <property type="match status" value="1"/>
</dbReference>
<evidence type="ECO:0000259" key="13">
    <source>
        <dbReference type="PROSITE" id="PS50885"/>
    </source>
</evidence>
<dbReference type="InterPro" id="IPR004089">
    <property type="entry name" value="MCPsignal_dom"/>
</dbReference>
<sequence>MSKFKGITNSLFGKILLVSLLCMAVPMIAVVAYSSYYSTITLENEVRNSMNSITQEKINQVESSFDQLTRTAKAEADQPWVIDYFNELAMGNQNNATYELLTKFTDDKFKESNGLYENYFFVYNGTVVIDGSSKASIGYVLDEHNRRWYDEVMKNKIVVGNPEISPVNKKPIVMLSVPVVNRDGKVLAAFCSPILLDKLTELVVYGNGQQNLSTIVIDSKGLVIAAKDKDLVLKLNLSAETGDVSDFYNQMKSKDAGTGYFTISGIKNIASYAKCKNQDMYVITTMPENEYLSKINNLRTGIIFVTVIGLIIAAFVLLFLAKRISKPVKIAAEQLNIIAGGDLSKDISHKFLNLKDETGDLMRSVSELQKSFRGIVQTITNEANNLEDSVYTVNASMKDLNIEIEDVSATTQEISAAMEESAASAQEMSAQASELEKSVDAIAKQAQKGALASNEINKRAQNLKESAVYSQKVASDVSHNVNINMKAAIEQAKAVEQINMLTDSILQITSQTNLLALNAAIEAARAGEAGRGFAVVADEIRKLAEDSKNAVNEIQNVTKLVVASVENLTENSEKVLEFLDTTVIKDYNFMVETGEQYHKDADYVEGLVTDFSTTANQLDLSIQELVQAINEITMATSESAQGTDNIAMKVSSVTQKSTEVVNIGIGTNEISERLKNIVLKFTV</sequence>
<dbReference type="AlphaFoldDB" id="A0A4Z0RA27"/>
<protein>
    <submittedName>
        <fullName evidence="14">Methyl-accepting chemotaxis protein</fullName>
    </submittedName>
</protein>
<keyword evidence="15" id="KW-1185">Reference proteome</keyword>
<dbReference type="GO" id="GO:0005886">
    <property type="term" value="C:plasma membrane"/>
    <property type="evidence" value="ECO:0007669"/>
    <property type="project" value="UniProtKB-SubCell"/>
</dbReference>
<accession>A0A4Z0RA27</accession>